<evidence type="ECO:0000256" key="1">
    <source>
        <dbReference type="SAM" id="MobiDB-lite"/>
    </source>
</evidence>
<feature type="compositionally biased region" description="Basic and acidic residues" evidence="1">
    <location>
        <begin position="47"/>
        <end position="67"/>
    </location>
</feature>
<feature type="signal peptide" evidence="2">
    <location>
        <begin position="1"/>
        <end position="27"/>
    </location>
</feature>
<feature type="region of interest" description="Disordered" evidence="1">
    <location>
        <begin position="221"/>
        <end position="281"/>
    </location>
</feature>
<evidence type="ECO:0000313" key="4">
    <source>
        <dbReference type="Proteomes" id="UP000593765"/>
    </source>
</evidence>
<dbReference type="RefSeq" id="WP_206295321.1">
    <property type="nucleotide sequence ID" value="NZ_CP063458.1"/>
</dbReference>
<feature type="chain" id="PRO_5034457634" description="Periplasmic heavy metal sensor" evidence="2">
    <location>
        <begin position="28"/>
        <end position="281"/>
    </location>
</feature>
<dbReference type="AlphaFoldDB" id="A0A7M2X2K5"/>
<gene>
    <name evidence="3" type="ORF">IPV69_11840</name>
</gene>
<reference evidence="3 4" key="1">
    <citation type="submission" date="2020-10" db="EMBL/GenBank/DDBJ databases">
        <title>Wide distribution of Phycisphaera-like planctomycetes from WD2101 soil group in peatlands and genome analysis of the first cultivated representative.</title>
        <authorList>
            <person name="Dedysh S.N."/>
            <person name="Beletsky A.V."/>
            <person name="Ivanova A."/>
            <person name="Kulichevskaya I.S."/>
            <person name="Suzina N.E."/>
            <person name="Philippov D.A."/>
            <person name="Rakitin A.L."/>
            <person name="Mardanov A.V."/>
            <person name="Ravin N.V."/>
        </authorList>
    </citation>
    <scope>NUCLEOTIDE SEQUENCE [LARGE SCALE GENOMIC DNA]</scope>
    <source>
        <strain evidence="3 4">M1803</strain>
    </source>
</reference>
<organism evidence="3 4">
    <name type="scientific">Humisphaera borealis</name>
    <dbReference type="NCBI Taxonomy" id="2807512"/>
    <lineage>
        <taxon>Bacteria</taxon>
        <taxon>Pseudomonadati</taxon>
        <taxon>Planctomycetota</taxon>
        <taxon>Phycisphaerae</taxon>
        <taxon>Tepidisphaerales</taxon>
        <taxon>Tepidisphaeraceae</taxon>
        <taxon>Humisphaera</taxon>
    </lineage>
</organism>
<evidence type="ECO:0008006" key="5">
    <source>
        <dbReference type="Google" id="ProtNLM"/>
    </source>
</evidence>
<dbReference type="Proteomes" id="UP000593765">
    <property type="component" value="Chromosome"/>
</dbReference>
<feature type="compositionally biased region" description="Basic and acidic residues" evidence="1">
    <location>
        <begin position="241"/>
        <end position="273"/>
    </location>
</feature>
<dbReference type="EMBL" id="CP063458">
    <property type="protein sequence ID" value="QOV91997.1"/>
    <property type="molecule type" value="Genomic_DNA"/>
</dbReference>
<dbReference type="KEGG" id="hbs:IPV69_11840"/>
<name>A0A7M2X2K5_9BACT</name>
<protein>
    <recommendedName>
        <fullName evidence="5">Periplasmic heavy metal sensor</fullName>
    </recommendedName>
</protein>
<keyword evidence="2" id="KW-0732">Signal</keyword>
<feature type="compositionally biased region" description="Basic and acidic residues" evidence="1">
    <location>
        <begin position="144"/>
        <end position="173"/>
    </location>
</feature>
<feature type="compositionally biased region" description="Basic and acidic residues" evidence="1">
    <location>
        <begin position="221"/>
        <end position="233"/>
    </location>
</feature>
<proteinExistence type="predicted"/>
<accession>A0A7M2X2K5</accession>
<keyword evidence="4" id="KW-1185">Reference proteome</keyword>
<sequence length="281" mass="29558">MPRSLLRPAVLSAILVLVPSMTSLSIAADEPAPPPPAKEGAAPARPGEPRPQGRPEGRPEGRPDGEGRPLAGRMDPNAMIERVQGVLAGMDLSAEQKTKIDEAVAAAKKSIAGQKEGEPRERIQATMTAMGELRSSIEATLNEEQRKVFAEKVPARRPGEGRPGEGRPGEGRPEGGLGQARPGTPGAPGEGRGAMLTNALNAALEKTDLTADQKAKVKENFMAEIQKMIRDGGQRPGQRPNGDRPDGAPREGRPDGARPDGARPDGAKPEGQRPARPAQEI</sequence>
<evidence type="ECO:0000313" key="3">
    <source>
        <dbReference type="EMBL" id="QOV91997.1"/>
    </source>
</evidence>
<evidence type="ECO:0000256" key="2">
    <source>
        <dbReference type="SAM" id="SignalP"/>
    </source>
</evidence>
<feature type="region of interest" description="Disordered" evidence="1">
    <location>
        <begin position="144"/>
        <end position="199"/>
    </location>
</feature>
<feature type="region of interest" description="Disordered" evidence="1">
    <location>
        <begin position="26"/>
        <end position="79"/>
    </location>
</feature>